<dbReference type="EMBL" id="FUYR01000001">
    <property type="protein sequence ID" value="SKB44830.1"/>
    <property type="molecule type" value="Genomic_DNA"/>
</dbReference>
<gene>
    <name evidence="6" type="ORF">SAMN05661099_1485</name>
</gene>
<dbReference type="InterPro" id="IPR009006">
    <property type="entry name" value="Ala_racemase/Decarboxylase_C"/>
</dbReference>
<proteinExistence type="predicted"/>
<dbReference type="SMART" id="SM01005">
    <property type="entry name" value="Ala_racemase_C"/>
    <property type="match status" value="1"/>
</dbReference>
<sequence length="398" mass="44522">MTQNFRHIPDEAFGSKAIVRIRDIDAVVHNYNLFKAKADATGTICAAVLKGDVYGLQIKDVAPALYNAGARYFFIEELGEGIELRGLLPYDNIHIYALGGLLHNEEAYFKRFDIVPCLNSLEQLKRWNSYCKNHGKGSAIIHLDTHMNRLGFLDDEVLELSENFEILTSHLEIEFYISHFFDIKGSDPSNCYKQLDVLNDYRSKLPFRPVSFACTDSVILLDNKIFNFDMIRPGIGLVGGAPNANSPISPDARHTMEVYAKISQIKTVKQGETIGYGGAYKTKRDIRLALVHIGYKHGYLRLLSEIDSNPKGVYMFIAGYKIPVIGKISSGATTVDVTDVPEEILDKYHYAEVIGPNVDIKFLADISGCYDILGALGVVNSRISDYTLDAFNNKNWNS</sequence>
<keyword evidence="3" id="KW-0413">Isomerase</keyword>
<dbReference type="STRING" id="572036.SAMN05661099_1485"/>
<dbReference type="Pfam" id="PF00842">
    <property type="entry name" value="Ala_racemase_C"/>
    <property type="match status" value="1"/>
</dbReference>
<dbReference type="SUPFAM" id="SSF50621">
    <property type="entry name" value="Alanine racemase C-terminal domain-like"/>
    <property type="match status" value="1"/>
</dbReference>
<dbReference type="Pfam" id="PF01168">
    <property type="entry name" value="Ala_racemase_N"/>
    <property type="match status" value="1"/>
</dbReference>
<keyword evidence="7" id="KW-1185">Reference proteome</keyword>
<organism evidence="6 7">
    <name type="scientific">Daejeonella lutea</name>
    <dbReference type="NCBI Taxonomy" id="572036"/>
    <lineage>
        <taxon>Bacteria</taxon>
        <taxon>Pseudomonadati</taxon>
        <taxon>Bacteroidota</taxon>
        <taxon>Sphingobacteriia</taxon>
        <taxon>Sphingobacteriales</taxon>
        <taxon>Sphingobacteriaceae</taxon>
        <taxon>Daejeonella</taxon>
    </lineage>
</organism>
<comment type="cofactor">
    <cofactor evidence="1 4">
        <name>pyridoxal 5'-phosphate</name>
        <dbReference type="ChEBI" id="CHEBI:597326"/>
    </cofactor>
</comment>
<evidence type="ECO:0000256" key="1">
    <source>
        <dbReference type="ARBA" id="ARBA00001933"/>
    </source>
</evidence>
<evidence type="ECO:0000313" key="7">
    <source>
        <dbReference type="Proteomes" id="UP000189981"/>
    </source>
</evidence>
<dbReference type="GO" id="GO:0030170">
    <property type="term" value="F:pyridoxal phosphate binding"/>
    <property type="evidence" value="ECO:0007669"/>
    <property type="project" value="TreeGrafter"/>
</dbReference>
<evidence type="ECO:0000259" key="5">
    <source>
        <dbReference type="SMART" id="SM01005"/>
    </source>
</evidence>
<dbReference type="Gene3D" id="3.20.20.10">
    <property type="entry name" value="Alanine racemase"/>
    <property type="match status" value="1"/>
</dbReference>
<feature type="domain" description="Alanine racemase C-terminal" evidence="5">
    <location>
        <begin position="255"/>
        <end position="385"/>
    </location>
</feature>
<dbReference type="OrthoDB" id="9801978at2"/>
<name>A0A1T5BCV5_9SPHI</name>
<dbReference type="AlphaFoldDB" id="A0A1T5BCV5"/>
<evidence type="ECO:0000256" key="3">
    <source>
        <dbReference type="ARBA" id="ARBA00023235"/>
    </source>
</evidence>
<dbReference type="PANTHER" id="PTHR30511:SF0">
    <property type="entry name" value="ALANINE RACEMASE, CATABOLIC-RELATED"/>
    <property type="match status" value="1"/>
</dbReference>
<dbReference type="InterPro" id="IPR001608">
    <property type="entry name" value="Ala_racemase_N"/>
</dbReference>
<protein>
    <submittedName>
        <fullName evidence="6">Alanine racemase</fullName>
    </submittedName>
</protein>
<dbReference type="PRINTS" id="PR00992">
    <property type="entry name" value="ALARACEMASE"/>
</dbReference>
<keyword evidence="2 4" id="KW-0663">Pyridoxal phosphate</keyword>
<reference evidence="7" key="1">
    <citation type="submission" date="2017-02" db="EMBL/GenBank/DDBJ databases">
        <authorList>
            <person name="Varghese N."/>
            <person name="Submissions S."/>
        </authorList>
    </citation>
    <scope>NUCLEOTIDE SEQUENCE [LARGE SCALE GENOMIC DNA]</scope>
    <source>
        <strain evidence="7">DSM 22385</strain>
    </source>
</reference>
<evidence type="ECO:0000256" key="2">
    <source>
        <dbReference type="ARBA" id="ARBA00022898"/>
    </source>
</evidence>
<evidence type="ECO:0000256" key="4">
    <source>
        <dbReference type="PIRSR" id="PIRSR600821-50"/>
    </source>
</evidence>
<dbReference type="GO" id="GO:0008784">
    <property type="term" value="F:alanine racemase activity"/>
    <property type="evidence" value="ECO:0007669"/>
    <property type="project" value="InterPro"/>
</dbReference>
<evidence type="ECO:0000313" key="6">
    <source>
        <dbReference type="EMBL" id="SKB44830.1"/>
    </source>
</evidence>
<dbReference type="GO" id="GO:0005829">
    <property type="term" value="C:cytosol"/>
    <property type="evidence" value="ECO:0007669"/>
    <property type="project" value="TreeGrafter"/>
</dbReference>
<dbReference type="PANTHER" id="PTHR30511">
    <property type="entry name" value="ALANINE RACEMASE"/>
    <property type="match status" value="1"/>
</dbReference>
<dbReference type="Proteomes" id="UP000189981">
    <property type="component" value="Unassembled WGS sequence"/>
</dbReference>
<dbReference type="RefSeq" id="WP_079701956.1">
    <property type="nucleotide sequence ID" value="NZ_FUYR01000001.1"/>
</dbReference>
<dbReference type="Gene3D" id="2.40.37.10">
    <property type="entry name" value="Lyase, Ornithine Decarboxylase, Chain A, domain 1"/>
    <property type="match status" value="1"/>
</dbReference>
<dbReference type="InterPro" id="IPR029066">
    <property type="entry name" value="PLP-binding_barrel"/>
</dbReference>
<dbReference type="InterPro" id="IPR000821">
    <property type="entry name" value="Ala_racemase"/>
</dbReference>
<dbReference type="InterPro" id="IPR011079">
    <property type="entry name" value="Ala_racemase_C"/>
</dbReference>
<dbReference type="SUPFAM" id="SSF51419">
    <property type="entry name" value="PLP-binding barrel"/>
    <property type="match status" value="1"/>
</dbReference>
<accession>A0A1T5BCV5</accession>
<dbReference type="GO" id="GO:0030632">
    <property type="term" value="P:D-alanine biosynthetic process"/>
    <property type="evidence" value="ECO:0007669"/>
    <property type="project" value="TreeGrafter"/>
</dbReference>
<feature type="modified residue" description="N6-(pyridoxal phosphate)lysine" evidence="4">
    <location>
        <position position="50"/>
    </location>
</feature>